<organism evidence="1 2">
    <name type="scientific">Listeria grayi FSL F6-1183</name>
    <dbReference type="NCBI Taxonomy" id="1265827"/>
    <lineage>
        <taxon>Bacteria</taxon>
        <taxon>Bacillati</taxon>
        <taxon>Bacillota</taxon>
        <taxon>Bacilli</taxon>
        <taxon>Bacillales</taxon>
        <taxon>Listeriaceae</taxon>
        <taxon>Listeria</taxon>
    </lineage>
</organism>
<dbReference type="EMBL" id="AODG01000003">
    <property type="protein sequence ID" value="EUJ30361.1"/>
    <property type="molecule type" value="Genomic_DNA"/>
</dbReference>
<evidence type="ECO:0000313" key="2">
    <source>
        <dbReference type="Proteomes" id="UP000019251"/>
    </source>
</evidence>
<evidence type="ECO:0000313" key="1">
    <source>
        <dbReference type="EMBL" id="EUJ30361.1"/>
    </source>
</evidence>
<dbReference type="Proteomes" id="UP000019251">
    <property type="component" value="Unassembled WGS sequence"/>
</dbReference>
<dbReference type="AlphaFoldDB" id="A0A829RC71"/>
<sequence>MDWEILETKEKTTFRNQINALYEEINQFETEIIGEIHPQLVSKEAFCTSENWWYVREEGLHAYDADGSLFFRQCQ</sequence>
<reference evidence="1 2" key="1">
    <citation type="submission" date="2012-12" db="EMBL/GenBank/DDBJ databases">
        <title>Novel taxa of Listeriaceae from agricultural environments in the United States.</title>
        <authorList>
            <person name="den Bakker H.C."/>
            <person name="Allred A."/>
            <person name="Warchocki S."/>
            <person name="Wright E.M."/>
            <person name="Burrell A."/>
            <person name="Nightingale K.K."/>
            <person name="Kephart D."/>
            <person name="Wiedmann M."/>
        </authorList>
    </citation>
    <scope>NUCLEOTIDE SEQUENCE [LARGE SCALE GENOMIC DNA]</scope>
    <source>
        <strain evidence="1 2">FSL F6-1183</strain>
    </source>
</reference>
<accession>A0A829RC71</accession>
<name>A0A829RC71_LISGR</name>
<gene>
    <name evidence="1" type="ORF">LMUR_00725</name>
</gene>
<protein>
    <submittedName>
        <fullName evidence="1">Uncharacterized protein</fullName>
    </submittedName>
</protein>
<comment type="caution">
    <text evidence="1">The sequence shown here is derived from an EMBL/GenBank/DDBJ whole genome shotgun (WGS) entry which is preliminary data.</text>
</comment>
<proteinExistence type="predicted"/>